<dbReference type="Pfam" id="PF08241">
    <property type="entry name" value="Methyltransf_11"/>
    <property type="match status" value="1"/>
</dbReference>
<sequence>MGVLKMNIDHQVEIFNKQAGKYYKRAKQKNMDFRLRRKLLQSATGDILELSVGAGMSFQFYPKSSRITAVDFSPNMINRAKLVAADQGRQVDFRLGNVEEIALPEKTYDTVISTLSLCSYPHPEKVLKRMASWCKEDGKILLFEHGISTNTFVAWIQHKTNSFYFKKVGCHTNRDILKLVQESPLSIVKSEHYVLNTVHLIWAKPV</sequence>
<protein>
    <submittedName>
        <fullName evidence="2">Class I SAM-dependent methyltransferase</fullName>
    </submittedName>
</protein>
<dbReference type="GO" id="GO:0032259">
    <property type="term" value="P:methylation"/>
    <property type="evidence" value="ECO:0007669"/>
    <property type="project" value="UniProtKB-KW"/>
</dbReference>
<dbReference type="GO" id="GO:0008757">
    <property type="term" value="F:S-adenosylmethionine-dependent methyltransferase activity"/>
    <property type="evidence" value="ECO:0007669"/>
    <property type="project" value="InterPro"/>
</dbReference>
<feature type="domain" description="Methyltransferase type 11" evidence="1">
    <location>
        <begin position="48"/>
        <end position="141"/>
    </location>
</feature>
<organism evidence="2 3">
    <name type="scientific">Bacillus timonensis</name>
    <dbReference type="NCBI Taxonomy" id="1033734"/>
    <lineage>
        <taxon>Bacteria</taxon>
        <taxon>Bacillati</taxon>
        <taxon>Bacillota</taxon>
        <taxon>Bacilli</taxon>
        <taxon>Bacillales</taxon>
        <taxon>Bacillaceae</taxon>
        <taxon>Bacillus</taxon>
    </lineage>
</organism>
<proteinExistence type="predicted"/>
<dbReference type="InterPro" id="IPR029063">
    <property type="entry name" value="SAM-dependent_MTases_sf"/>
</dbReference>
<evidence type="ECO:0000313" key="3">
    <source>
        <dbReference type="Proteomes" id="UP000306477"/>
    </source>
</evidence>
<evidence type="ECO:0000259" key="1">
    <source>
        <dbReference type="Pfam" id="PF08241"/>
    </source>
</evidence>
<name>A0A4S3PMT7_9BACI</name>
<dbReference type="InterPro" id="IPR052356">
    <property type="entry name" value="Thiol_S-MT"/>
</dbReference>
<dbReference type="OrthoDB" id="9772751at2"/>
<dbReference type="CDD" id="cd02440">
    <property type="entry name" value="AdoMet_MTases"/>
    <property type="match status" value="1"/>
</dbReference>
<gene>
    <name evidence="2" type="ORF">E1I69_18860</name>
</gene>
<keyword evidence="3" id="KW-1185">Reference proteome</keyword>
<evidence type="ECO:0000313" key="2">
    <source>
        <dbReference type="EMBL" id="THE10415.1"/>
    </source>
</evidence>
<keyword evidence="2" id="KW-0489">Methyltransferase</keyword>
<accession>A0A4S3PMT7</accession>
<keyword evidence="2" id="KW-0808">Transferase</keyword>
<dbReference type="InterPro" id="IPR013216">
    <property type="entry name" value="Methyltransf_11"/>
</dbReference>
<dbReference type="AlphaFoldDB" id="A0A4S3PMT7"/>
<dbReference type="PANTHER" id="PTHR45036">
    <property type="entry name" value="METHYLTRANSFERASE LIKE 7B"/>
    <property type="match status" value="1"/>
</dbReference>
<dbReference type="Gene3D" id="3.40.50.150">
    <property type="entry name" value="Vaccinia Virus protein VP39"/>
    <property type="match status" value="1"/>
</dbReference>
<reference evidence="2 3" key="1">
    <citation type="journal article" date="2019" name="Indoor Air">
        <title>Impacts of indoor surface finishes on bacterial viability.</title>
        <authorList>
            <person name="Hu J."/>
            <person name="Maamar S.B."/>
            <person name="Glawe A.J."/>
            <person name="Gottel N."/>
            <person name="Gilbert J.A."/>
            <person name="Hartmann E.M."/>
        </authorList>
    </citation>
    <scope>NUCLEOTIDE SEQUENCE [LARGE SCALE GENOMIC DNA]</scope>
    <source>
        <strain evidence="2 3">AF060A6</strain>
    </source>
</reference>
<dbReference type="Proteomes" id="UP000306477">
    <property type="component" value="Unassembled WGS sequence"/>
</dbReference>
<dbReference type="PANTHER" id="PTHR45036:SF1">
    <property type="entry name" value="METHYLTRANSFERASE LIKE 7A"/>
    <property type="match status" value="1"/>
</dbReference>
<comment type="caution">
    <text evidence="2">The sequence shown here is derived from an EMBL/GenBank/DDBJ whole genome shotgun (WGS) entry which is preliminary data.</text>
</comment>
<dbReference type="EMBL" id="SLUB01000047">
    <property type="protein sequence ID" value="THE10415.1"/>
    <property type="molecule type" value="Genomic_DNA"/>
</dbReference>
<dbReference type="SUPFAM" id="SSF53335">
    <property type="entry name" value="S-adenosyl-L-methionine-dependent methyltransferases"/>
    <property type="match status" value="1"/>
</dbReference>